<protein>
    <submittedName>
        <fullName evidence="1">Tat pathway signal protein</fullName>
    </submittedName>
</protein>
<reference evidence="1 2" key="1">
    <citation type="submission" date="2017-05" db="EMBL/GenBank/DDBJ databases">
        <title>Streptomyces alboflavus Genome sequencing and assembly.</title>
        <authorList>
            <person name="Wang Y."/>
            <person name="Du B."/>
            <person name="Ding Y."/>
            <person name="Liu H."/>
            <person name="Hou Q."/>
            <person name="Liu K."/>
            <person name="Wang C."/>
            <person name="Yao L."/>
        </authorList>
    </citation>
    <scope>NUCLEOTIDE SEQUENCE [LARGE SCALE GENOMIC DNA]</scope>
    <source>
        <strain evidence="1 2">MDJK44</strain>
    </source>
</reference>
<gene>
    <name evidence="1" type="ORF">SMD44_08175</name>
</gene>
<organism evidence="1 2">
    <name type="scientific">Streptomyces alboflavus</name>
    <dbReference type="NCBI Taxonomy" id="67267"/>
    <lineage>
        <taxon>Bacteria</taxon>
        <taxon>Bacillati</taxon>
        <taxon>Actinomycetota</taxon>
        <taxon>Actinomycetes</taxon>
        <taxon>Kitasatosporales</taxon>
        <taxon>Streptomycetaceae</taxon>
        <taxon>Streptomyces</taxon>
    </lineage>
</organism>
<dbReference type="EMBL" id="CP021748">
    <property type="protein sequence ID" value="ARX88688.1"/>
    <property type="molecule type" value="Genomic_DNA"/>
</dbReference>
<accession>A0A1Z1WQG9</accession>
<sequence>MPVLRKRLVVDLGTVDGVPGKIEGVARVGNRTLALINDNDFGMTDGPEAFDKHGRLVDSGIETSVTYVRLPRGL</sequence>
<dbReference type="AlphaFoldDB" id="A0A1Z1WQG9"/>
<dbReference type="KEGG" id="salf:SMD44_08175"/>
<keyword evidence="2" id="KW-1185">Reference proteome</keyword>
<proteinExistence type="predicted"/>
<dbReference type="Proteomes" id="UP000195880">
    <property type="component" value="Chromosome"/>
</dbReference>
<evidence type="ECO:0000313" key="2">
    <source>
        <dbReference type="Proteomes" id="UP000195880"/>
    </source>
</evidence>
<evidence type="ECO:0000313" key="1">
    <source>
        <dbReference type="EMBL" id="ARX88688.1"/>
    </source>
</evidence>
<name>A0A1Z1WQG9_9ACTN</name>